<dbReference type="PANTHER" id="PTHR48100">
    <property type="entry name" value="BROAD-SPECIFICITY PHOSPHATASE YOR283W-RELATED"/>
    <property type="match status" value="1"/>
</dbReference>
<dbReference type="Pfam" id="PF00300">
    <property type="entry name" value="His_Phos_1"/>
    <property type="match status" value="1"/>
</dbReference>
<dbReference type="AlphaFoldDB" id="A0A1F6CC47"/>
<evidence type="ECO:0000256" key="1">
    <source>
        <dbReference type="PIRSR" id="PIRSR613078-1"/>
    </source>
</evidence>
<comment type="caution">
    <text evidence="3">The sequence shown here is derived from an EMBL/GenBank/DDBJ whole genome shotgun (WGS) entry which is preliminary data.</text>
</comment>
<dbReference type="InterPro" id="IPR013078">
    <property type="entry name" value="His_Pase_superF_clade-1"/>
</dbReference>
<sequence>MTRVILVRHGATEWNRSHRFQGHQDVPLATLGRQQAERVAARLQQERVTFAFASDLQRARETAETVTAAGDIPLQVTPELRETSFGLWEGLTAKEIGAAYPDEWKAWTENPVATCPPKGESLREVTDRVVGFFDRALSGLPAAFDPQQHGRRHRRPTVLFVSHGGVLRALLTHLLDVPTERYWRFALRPGSISILDLYPEGAIAAVIGETSHLDGLRR</sequence>
<dbReference type="Gene3D" id="3.40.50.1240">
    <property type="entry name" value="Phosphoglycerate mutase-like"/>
    <property type="match status" value="1"/>
</dbReference>
<dbReference type="SMART" id="SM00855">
    <property type="entry name" value="PGAM"/>
    <property type="match status" value="1"/>
</dbReference>
<dbReference type="SUPFAM" id="SSF53254">
    <property type="entry name" value="Phosphoglycerate mutase-like"/>
    <property type="match status" value="1"/>
</dbReference>
<gene>
    <name evidence="3" type="ORF">A3F84_18710</name>
</gene>
<proteinExistence type="predicted"/>
<dbReference type="PIRSF" id="PIRSF000709">
    <property type="entry name" value="6PFK_2-Ptase"/>
    <property type="match status" value="1"/>
</dbReference>
<dbReference type="GO" id="GO:0016791">
    <property type="term" value="F:phosphatase activity"/>
    <property type="evidence" value="ECO:0007669"/>
    <property type="project" value="TreeGrafter"/>
</dbReference>
<evidence type="ECO:0008006" key="5">
    <source>
        <dbReference type="Google" id="ProtNLM"/>
    </source>
</evidence>
<feature type="active site" description="Proton donor/acceptor" evidence="1">
    <location>
        <position position="82"/>
    </location>
</feature>
<feature type="binding site" evidence="2">
    <location>
        <begin position="8"/>
        <end position="15"/>
    </location>
    <ligand>
        <name>substrate</name>
    </ligand>
</feature>
<evidence type="ECO:0000313" key="3">
    <source>
        <dbReference type="EMBL" id="OGG46557.1"/>
    </source>
</evidence>
<feature type="binding site" evidence="2">
    <location>
        <position position="58"/>
    </location>
    <ligand>
        <name>substrate</name>
    </ligand>
</feature>
<reference evidence="3 4" key="1">
    <citation type="journal article" date="2016" name="Nat. Commun.">
        <title>Thousands of microbial genomes shed light on interconnected biogeochemical processes in an aquifer system.</title>
        <authorList>
            <person name="Anantharaman K."/>
            <person name="Brown C.T."/>
            <person name="Hug L.A."/>
            <person name="Sharon I."/>
            <person name="Castelle C.J."/>
            <person name="Probst A.J."/>
            <person name="Thomas B.C."/>
            <person name="Singh A."/>
            <person name="Wilkins M.J."/>
            <person name="Karaoz U."/>
            <person name="Brodie E.L."/>
            <person name="Williams K.H."/>
            <person name="Hubbard S.S."/>
            <person name="Banfield J.F."/>
        </authorList>
    </citation>
    <scope>NUCLEOTIDE SEQUENCE [LARGE SCALE GENOMIC DNA]</scope>
    <source>
        <strain evidence="4">RIFCSPLOWO2_12_FULL_64_10</strain>
    </source>
</reference>
<feature type="active site" description="Tele-phosphohistidine intermediate" evidence="1">
    <location>
        <position position="9"/>
    </location>
</feature>
<evidence type="ECO:0000313" key="4">
    <source>
        <dbReference type="Proteomes" id="UP000178606"/>
    </source>
</evidence>
<dbReference type="InterPro" id="IPR029033">
    <property type="entry name" value="His_PPase_superfam"/>
</dbReference>
<dbReference type="InterPro" id="IPR050275">
    <property type="entry name" value="PGM_Phosphatase"/>
</dbReference>
<accession>A0A1F6CC47</accession>
<organism evidence="3 4">
    <name type="scientific">Handelsmanbacteria sp. (strain RIFCSPLOWO2_12_FULL_64_10)</name>
    <dbReference type="NCBI Taxonomy" id="1817868"/>
    <lineage>
        <taxon>Bacteria</taxon>
        <taxon>Candidatus Handelsmaniibacteriota</taxon>
    </lineage>
</organism>
<dbReference type="CDD" id="cd07067">
    <property type="entry name" value="HP_PGM_like"/>
    <property type="match status" value="1"/>
</dbReference>
<protein>
    <recommendedName>
        <fullName evidence="5">Phosphoglycerate mutase</fullName>
    </recommendedName>
</protein>
<dbReference type="Proteomes" id="UP000178606">
    <property type="component" value="Unassembled WGS sequence"/>
</dbReference>
<dbReference type="EMBL" id="MFKF01000303">
    <property type="protein sequence ID" value="OGG46557.1"/>
    <property type="molecule type" value="Genomic_DNA"/>
</dbReference>
<evidence type="ECO:0000256" key="2">
    <source>
        <dbReference type="PIRSR" id="PIRSR613078-2"/>
    </source>
</evidence>
<name>A0A1F6CC47_HANXR</name>